<dbReference type="Proteomes" id="UP000248631">
    <property type="component" value="Unassembled WGS sequence"/>
</dbReference>
<proteinExistence type="predicted"/>
<accession>A0ABX9BYG2</accession>
<evidence type="ECO:0000313" key="2">
    <source>
        <dbReference type="Proteomes" id="UP000248631"/>
    </source>
</evidence>
<comment type="caution">
    <text evidence="1">The sequence shown here is derived from an EMBL/GenBank/DDBJ whole genome shotgun (WGS) entry which is preliminary data.</text>
</comment>
<evidence type="ECO:0000313" key="1">
    <source>
        <dbReference type="EMBL" id="RAM63066.1"/>
    </source>
</evidence>
<keyword evidence="2" id="KW-1185">Reference proteome</keyword>
<organism evidence="1 2">
    <name type="scientific">Herbaspirillum rubrisubalbicans</name>
    <dbReference type="NCBI Taxonomy" id="80842"/>
    <lineage>
        <taxon>Bacteria</taxon>
        <taxon>Pseudomonadati</taxon>
        <taxon>Pseudomonadota</taxon>
        <taxon>Betaproteobacteria</taxon>
        <taxon>Burkholderiales</taxon>
        <taxon>Oxalobacteraceae</taxon>
        <taxon>Herbaspirillum</taxon>
    </lineage>
</organism>
<sequence length="144" mass="15937">MNRGIVFYFIPLALAQGQCIRRQRPISIDTCFVCGPLSEQFPCATNGEYLLCRAKHELALAKFQRWPKPLPYSRIMKSQQLGKALSIVKVTCPSPVMAEFGGGTVCSNPAAYRLPVHVPQAIKAPRTASQFHATSKNITIFTAR</sequence>
<name>A0ABX9BYG2_9BURK</name>
<gene>
    <name evidence="1" type="ORF">RB24_17220</name>
</gene>
<protein>
    <submittedName>
        <fullName evidence="1">Uncharacterized protein</fullName>
    </submittedName>
</protein>
<reference evidence="1 2" key="1">
    <citation type="submission" date="2014-12" db="EMBL/GenBank/DDBJ databases">
        <title>Complete genome sequence of Herbaspirillum rubrisubalbicans Os38.</title>
        <authorList>
            <person name="Chen M."/>
            <person name="An Q."/>
        </authorList>
    </citation>
    <scope>NUCLEOTIDE SEQUENCE [LARGE SCALE GENOMIC DNA]</scope>
    <source>
        <strain evidence="1 2">Os38</strain>
    </source>
</reference>
<dbReference type="EMBL" id="JUGD01000022">
    <property type="protein sequence ID" value="RAM63066.1"/>
    <property type="molecule type" value="Genomic_DNA"/>
</dbReference>